<dbReference type="STRING" id="415747.SAMN03097708_01803"/>
<protein>
    <submittedName>
        <fullName evidence="1">Uncharacterized protein</fullName>
    </submittedName>
</protein>
<evidence type="ECO:0000313" key="1">
    <source>
        <dbReference type="EMBL" id="SCZ59166.1"/>
    </source>
</evidence>
<gene>
    <name evidence="1" type="ORF">SAMN03097708_01803</name>
</gene>
<dbReference type="RefSeq" id="WP_092995662.1">
    <property type="nucleotide sequence ID" value="NZ_FMWD01000005.1"/>
</dbReference>
<accession>A0A1G5QC48</accession>
<dbReference type="InterPro" id="IPR007434">
    <property type="entry name" value="FemAB-like"/>
</dbReference>
<organism evidence="1 2">
    <name type="scientific">Thiohalomonas denitrificans</name>
    <dbReference type="NCBI Taxonomy" id="415747"/>
    <lineage>
        <taxon>Bacteria</taxon>
        <taxon>Pseudomonadati</taxon>
        <taxon>Pseudomonadota</taxon>
        <taxon>Gammaproteobacteria</taxon>
        <taxon>Thiohalomonadales</taxon>
        <taxon>Thiohalomonadaceae</taxon>
        <taxon>Thiohalomonas</taxon>
    </lineage>
</organism>
<dbReference type="OrthoDB" id="9776898at2"/>
<dbReference type="InterPro" id="IPR016181">
    <property type="entry name" value="Acyl_CoA_acyltransferase"/>
</dbReference>
<dbReference type="SUPFAM" id="SSF55729">
    <property type="entry name" value="Acyl-CoA N-acyltransferases (Nat)"/>
    <property type="match status" value="1"/>
</dbReference>
<reference evidence="1 2" key="1">
    <citation type="submission" date="2016-10" db="EMBL/GenBank/DDBJ databases">
        <authorList>
            <person name="de Groot N.N."/>
        </authorList>
    </citation>
    <scope>NUCLEOTIDE SEQUENCE [LARGE SCALE GENOMIC DNA]</scope>
    <source>
        <strain evidence="1 2">HLD2</strain>
    </source>
</reference>
<dbReference type="PANTHER" id="PTHR47017:SF1">
    <property type="entry name" value="ACYL-COA"/>
    <property type="match status" value="1"/>
</dbReference>
<evidence type="ECO:0000313" key="2">
    <source>
        <dbReference type="Proteomes" id="UP000199648"/>
    </source>
</evidence>
<dbReference type="PANTHER" id="PTHR47017">
    <property type="entry name" value="ACYL-COA"/>
    <property type="match status" value="1"/>
</dbReference>
<dbReference type="Gene3D" id="3.40.630.30">
    <property type="match status" value="1"/>
</dbReference>
<name>A0A1G5QC48_9GAMM</name>
<dbReference type="EMBL" id="FMWD01000005">
    <property type="protein sequence ID" value="SCZ59166.1"/>
    <property type="molecule type" value="Genomic_DNA"/>
</dbReference>
<proteinExistence type="predicted"/>
<dbReference type="Proteomes" id="UP000199648">
    <property type="component" value="Unassembled WGS sequence"/>
</dbReference>
<dbReference type="Pfam" id="PF04339">
    <property type="entry name" value="FemAB_like"/>
    <property type="match status" value="1"/>
</dbReference>
<sequence length="382" mass="43473">MQVSVVTSLSGIEGEAWDRLAEPTGNPFLRYAFLEGLERFDCLGERWGWLPHHLLVHEQGELIGAAPLYLKTNSYGEFVFDWSWADAWERAGGRYYPKLVSGIPYTPVTGPRLLTAAGADTAAVRQTLATGGLEVARKLGVSSLHWLFPTEEELDSLVGGEVMRRLGTQFHWFNRGYRDFEDFLDRFTAQKRKKIKRERKRVVEAGIELEVLSGHEATGEHWRAFHRFYRTTFERHSGYPTLTEAFFRHLSESMPDAILLVLARKGGEYVAGAFNLRGRDALFGRHWGCAEAFHSLHFEACYYTGIEYCIREGLARFEPGAQGEHKVSRGFEPVPTWSTHWLADAGFSAAVRRYVENEEGVMRDYMDELAGHLPFKQKTAAK</sequence>
<dbReference type="AlphaFoldDB" id="A0A1G5QC48"/>
<keyword evidence="2" id="KW-1185">Reference proteome</keyword>